<organism evidence="8 9">
    <name type="scientific">Streptomyces huasconensis</name>
    <dbReference type="NCBI Taxonomy" id="1854574"/>
    <lineage>
        <taxon>Bacteria</taxon>
        <taxon>Bacillati</taxon>
        <taxon>Actinomycetota</taxon>
        <taxon>Actinomycetes</taxon>
        <taxon>Kitasatosporales</taxon>
        <taxon>Streptomycetaceae</taxon>
        <taxon>Streptomyces</taxon>
    </lineage>
</organism>
<dbReference type="InterPro" id="IPR036397">
    <property type="entry name" value="RNaseH_sf"/>
</dbReference>
<dbReference type="SMART" id="SM00482">
    <property type="entry name" value="POLAc"/>
    <property type="match status" value="1"/>
</dbReference>
<keyword evidence="4" id="KW-0235">DNA replication</keyword>
<dbReference type="InterPro" id="IPR002562">
    <property type="entry name" value="3'-5'_exonuclease_dom"/>
</dbReference>
<dbReference type="Gene3D" id="3.30.70.370">
    <property type="match status" value="1"/>
</dbReference>
<evidence type="ECO:0000259" key="6">
    <source>
        <dbReference type="SMART" id="SM00474"/>
    </source>
</evidence>
<feature type="domain" description="DNA-directed DNA polymerase family A palm" evidence="7">
    <location>
        <begin position="376"/>
        <end position="559"/>
    </location>
</feature>
<feature type="domain" description="3'-5' exonuclease" evidence="6">
    <location>
        <begin position="15"/>
        <end position="210"/>
    </location>
</feature>
<dbReference type="EMBL" id="JBEYRS010000026">
    <property type="protein sequence ID" value="MEW2367488.1"/>
    <property type="molecule type" value="Genomic_DNA"/>
</dbReference>
<comment type="caution">
    <text evidence="8">The sequence shown here is derived from an EMBL/GenBank/DDBJ whole genome shotgun (WGS) entry which is preliminary data.</text>
</comment>
<dbReference type="PANTHER" id="PTHR10133:SF27">
    <property type="entry name" value="DNA POLYMERASE NU"/>
    <property type="match status" value="1"/>
</dbReference>
<dbReference type="Proteomes" id="UP001553843">
    <property type="component" value="Unassembled WGS sequence"/>
</dbReference>
<dbReference type="InterPro" id="IPR002298">
    <property type="entry name" value="DNA_polymerase_A"/>
</dbReference>
<evidence type="ECO:0000313" key="9">
    <source>
        <dbReference type="Proteomes" id="UP001553843"/>
    </source>
</evidence>
<accession>A0ABV3M709</accession>
<evidence type="ECO:0000256" key="5">
    <source>
        <dbReference type="ARBA" id="ARBA00049244"/>
    </source>
</evidence>
<comment type="similarity">
    <text evidence="1">Belongs to the DNA polymerase type-A family.</text>
</comment>
<comment type="catalytic activity">
    <reaction evidence="5">
        <text>DNA(n) + a 2'-deoxyribonucleoside 5'-triphosphate = DNA(n+1) + diphosphate</text>
        <dbReference type="Rhea" id="RHEA:22508"/>
        <dbReference type="Rhea" id="RHEA-COMP:17339"/>
        <dbReference type="Rhea" id="RHEA-COMP:17340"/>
        <dbReference type="ChEBI" id="CHEBI:33019"/>
        <dbReference type="ChEBI" id="CHEBI:61560"/>
        <dbReference type="ChEBI" id="CHEBI:173112"/>
        <dbReference type="EC" id="2.7.7.7"/>
    </reaction>
</comment>
<dbReference type="SUPFAM" id="SSF53098">
    <property type="entry name" value="Ribonuclease H-like"/>
    <property type="match status" value="1"/>
</dbReference>
<protein>
    <recommendedName>
        <fullName evidence="3">DNA polymerase I</fullName>
        <ecNumber evidence="2">2.7.7.7</ecNumber>
    </recommendedName>
</protein>
<dbReference type="PANTHER" id="PTHR10133">
    <property type="entry name" value="DNA POLYMERASE I"/>
    <property type="match status" value="1"/>
</dbReference>
<evidence type="ECO:0000256" key="4">
    <source>
        <dbReference type="ARBA" id="ARBA00022705"/>
    </source>
</evidence>
<sequence>MKQLAYRVKGQPISIHVVESERDLPAFEEFVSRHRILGFDTETTGLDWWAEDFRCRLAQFGTGSEAWVIPVDLGPAYAEAVRRVLRRLEWLVAHNGTYDLHVVEQTLGIPMEELAPKMWDTRLLAHLVDPRAVKERGPGLKLEELTKFYICDKTAEEVKGSMALIAQKYKTTKEKIWKQVELFDPDFLLYAGMDPALAYRLFQILYRLVPARSKAHGLIGWEHELAHVTAKMERTGYLLDVEYAEARCAELTEEQHEWEAVAQSFEVENPNSNQQLVEAFTRLGVKLSKRTKPSKNHPKGQLAMDDDVLSGLKHPLADAVIKSRKASKWRKTWFERALNGRDANNRVHASVNSLQARTSRMSISGSIPAQTFPSGDGYVRHMFLADEGHVSCSIDFGNMELRYLAAFSRDPTMLDAFLNGRDLHQITADAAGVPRKIGKMANFLTVYGGGWAALMEQAHIDEETARKVIDAFAATYPGVGAFGRRLADEARKTGFVYTATGRRLPVDPGKWFRALNYFIQGGSRDVTARAILELDKAGYTPYVRLPIHDELVFSFPKKDAVEMAREAARIMEFPVQGLLIPADAEIGGRSWGSVLEMEKSKH</sequence>
<dbReference type="EC" id="2.7.7.7" evidence="2"/>
<dbReference type="SMART" id="SM00474">
    <property type="entry name" value="35EXOc"/>
    <property type="match status" value="1"/>
</dbReference>
<dbReference type="Gene3D" id="1.10.150.20">
    <property type="entry name" value="5' to 3' exonuclease, C-terminal subdomain"/>
    <property type="match status" value="1"/>
</dbReference>
<dbReference type="Gene3D" id="3.30.420.10">
    <property type="entry name" value="Ribonuclease H-like superfamily/Ribonuclease H"/>
    <property type="match status" value="1"/>
</dbReference>
<dbReference type="InterPro" id="IPR001098">
    <property type="entry name" value="DNA-dir_DNA_pol_A_palm_dom"/>
</dbReference>
<name>A0ABV3M709_9ACTN</name>
<reference evidence="8 9" key="1">
    <citation type="submission" date="2024-06" db="EMBL/GenBank/DDBJ databases">
        <title>The Natural Products Discovery Center: Release of the First 8490 Sequenced Strains for Exploring Actinobacteria Biosynthetic Diversity.</title>
        <authorList>
            <person name="Kalkreuter E."/>
            <person name="Kautsar S.A."/>
            <person name="Yang D."/>
            <person name="Bader C.D."/>
            <person name="Teijaro C.N."/>
            <person name="Fluegel L."/>
            <person name="Davis C.M."/>
            <person name="Simpson J.R."/>
            <person name="Lauterbach L."/>
            <person name="Steele A.D."/>
            <person name="Gui C."/>
            <person name="Meng S."/>
            <person name="Li G."/>
            <person name="Viehrig K."/>
            <person name="Ye F."/>
            <person name="Su P."/>
            <person name="Kiefer A.F."/>
            <person name="Nichols A."/>
            <person name="Cepeda A.J."/>
            <person name="Yan W."/>
            <person name="Fan B."/>
            <person name="Jiang Y."/>
            <person name="Adhikari A."/>
            <person name="Zheng C.-J."/>
            <person name="Schuster L."/>
            <person name="Cowan T.M."/>
            <person name="Smanski M.J."/>
            <person name="Chevrette M.G."/>
            <person name="De Carvalho L.P.S."/>
            <person name="Shen B."/>
        </authorList>
    </citation>
    <scope>NUCLEOTIDE SEQUENCE [LARGE SCALE GENOMIC DNA]</scope>
    <source>
        <strain evidence="8 9">NPDC047833</strain>
    </source>
</reference>
<evidence type="ECO:0000313" key="8">
    <source>
        <dbReference type="EMBL" id="MEW2367488.1"/>
    </source>
</evidence>
<evidence type="ECO:0000256" key="2">
    <source>
        <dbReference type="ARBA" id="ARBA00012417"/>
    </source>
</evidence>
<dbReference type="InterPro" id="IPR043502">
    <property type="entry name" value="DNA/RNA_pol_sf"/>
</dbReference>
<dbReference type="Pfam" id="PF01612">
    <property type="entry name" value="DNA_pol_A_exo1"/>
    <property type="match status" value="1"/>
</dbReference>
<proteinExistence type="inferred from homology"/>
<gene>
    <name evidence="8" type="ORF">AB0887_36810</name>
</gene>
<dbReference type="Gene3D" id="1.20.1060.10">
    <property type="entry name" value="Taq DNA Polymerase, Chain T, domain 4"/>
    <property type="match status" value="1"/>
</dbReference>
<keyword evidence="9" id="KW-1185">Reference proteome</keyword>
<evidence type="ECO:0000256" key="1">
    <source>
        <dbReference type="ARBA" id="ARBA00007705"/>
    </source>
</evidence>
<evidence type="ECO:0000256" key="3">
    <source>
        <dbReference type="ARBA" id="ARBA00020311"/>
    </source>
</evidence>
<evidence type="ECO:0000259" key="7">
    <source>
        <dbReference type="SMART" id="SM00482"/>
    </source>
</evidence>
<dbReference type="InterPro" id="IPR012337">
    <property type="entry name" value="RNaseH-like_sf"/>
</dbReference>
<dbReference type="Pfam" id="PF00476">
    <property type="entry name" value="DNA_pol_A"/>
    <property type="match status" value="1"/>
</dbReference>
<dbReference type="RefSeq" id="WP_359774934.1">
    <property type="nucleotide sequence ID" value="NZ_JBEYRR010000002.1"/>
</dbReference>
<dbReference type="SUPFAM" id="SSF56672">
    <property type="entry name" value="DNA/RNA polymerases"/>
    <property type="match status" value="1"/>
</dbReference>